<dbReference type="Gene3D" id="3.80.10.10">
    <property type="entry name" value="Ribonuclease Inhibitor"/>
    <property type="match status" value="1"/>
</dbReference>
<dbReference type="InterPro" id="IPR038005">
    <property type="entry name" value="RX-like_CC"/>
</dbReference>
<evidence type="ECO:0000259" key="4">
    <source>
        <dbReference type="Pfam" id="PF18052"/>
    </source>
</evidence>
<name>A0A6A1W9D6_9ROSI</name>
<dbReference type="SUPFAM" id="SSF52058">
    <property type="entry name" value="L domain-like"/>
    <property type="match status" value="1"/>
</dbReference>
<gene>
    <name evidence="6" type="ORF">CJ030_MR2G027132</name>
</gene>
<keyword evidence="2" id="KW-0547">Nucleotide-binding</keyword>
<dbReference type="InterPro" id="IPR032675">
    <property type="entry name" value="LRR_dom_sf"/>
</dbReference>
<proteinExistence type="predicted"/>
<sequence length="510" mass="58125">MTETAVVLVIDKLLQLLVQEGKLLRGVHREVAGIRDELETIKCFLKEVEKGDLQGGVKKWAKQVREAAFHIEDVMDEYILHTAQRRHQHGFTPFLHKIGRLLKQLKPRHEMATKIQDIKVLVREINERSERYGSTSSQQGSGSSNTNEVTWHDPRVGSLFIEEGEVVGIESTRDELVSWLVTGTTRRSMISVEAWEESSYNMQKVLMAMRNQFYQEKETRAPFKLLKVLDFEDAPIYHLPKEAANLFHLNHLSLRNTKVKMIPKSVGRLQNLQTLNVMETPVRELPIEILGLYKLRHLLAHYYDLEIKSSLDSMQGVKIHNGVGCLSELQTLTLVEANHHGVGLLKELGKLRQLRYLGVSNMSAENGKVLCASMKNMNHLKTLLVSSISEDEILDLQCSSSPPQFLEHVILRGRLEKLPNWIPELQNLVTLGLFFSDLVEGSLNCNHALPSLINLFLDQGYAGEHLHFKQGGFRKLKKLTLRNLDRLQMVKIDREALPLLEQLEIGPCPS</sequence>
<comment type="caution">
    <text evidence="6">The sequence shown here is derived from an EMBL/GenBank/DDBJ whole genome shotgun (WGS) entry which is preliminary data.</text>
</comment>
<evidence type="ECO:0000256" key="1">
    <source>
        <dbReference type="ARBA" id="ARBA00022737"/>
    </source>
</evidence>
<keyword evidence="3" id="KW-0611">Plant defense</keyword>
<dbReference type="InterPro" id="IPR055414">
    <property type="entry name" value="LRR_R13L4/SHOC2-like"/>
</dbReference>
<dbReference type="Pfam" id="PF23598">
    <property type="entry name" value="LRR_14"/>
    <property type="match status" value="1"/>
</dbReference>
<dbReference type="EMBL" id="RXIC02000020">
    <property type="protein sequence ID" value="KAB1221493.1"/>
    <property type="molecule type" value="Genomic_DNA"/>
</dbReference>
<dbReference type="Proteomes" id="UP000516437">
    <property type="component" value="Chromosome 2"/>
</dbReference>
<evidence type="ECO:0000256" key="3">
    <source>
        <dbReference type="ARBA" id="ARBA00022821"/>
    </source>
</evidence>
<dbReference type="OrthoDB" id="598235at2759"/>
<keyword evidence="1" id="KW-0677">Repeat</keyword>
<dbReference type="GO" id="GO:0006952">
    <property type="term" value="P:defense response"/>
    <property type="evidence" value="ECO:0007669"/>
    <property type="project" value="UniProtKB-KW"/>
</dbReference>
<evidence type="ECO:0000313" key="6">
    <source>
        <dbReference type="EMBL" id="KAB1221493.1"/>
    </source>
</evidence>
<feature type="domain" description="Disease resistance N-terminal" evidence="4">
    <location>
        <begin position="6"/>
        <end position="94"/>
    </location>
</feature>
<dbReference type="GO" id="GO:0000166">
    <property type="term" value="F:nucleotide binding"/>
    <property type="evidence" value="ECO:0007669"/>
    <property type="project" value="UniProtKB-KW"/>
</dbReference>
<evidence type="ECO:0000256" key="2">
    <source>
        <dbReference type="ARBA" id="ARBA00022741"/>
    </source>
</evidence>
<reference evidence="6 7" key="1">
    <citation type="journal article" date="2019" name="Plant Biotechnol. J.">
        <title>The red bayberry genome and genetic basis of sex determination.</title>
        <authorList>
            <person name="Jia H.M."/>
            <person name="Jia H.J."/>
            <person name="Cai Q.L."/>
            <person name="Wang Y."/>
            <person name="Zhao H.B."/>
            <person name="Yang W.F."/>
            <person name="Wang G.Y."/>
            <person name="Li Y.H."/>
            <person name="Zhan D.L."/>
            <person name="Shen Y.T."/>
            <person name="Niu Q.F."/>
            <person name="Chang L."/>
            <person name="Qiu J."/>
            <person name="Zhao L."/>
            <person name="Xie H.B."/>
            <person name="Fu W.Y."/>
            <person name="Jin J."/>
            <person name="Li X.W."/>
            <person name="Jiao Y."/>
            <person name="Zhou C.C."/>
            <person name="Tu T."/>
            <person name="Chai C.Y."/>
            <person name="Gao J.L."/>
            <person name="Fan L.J."/>
            <person name="van de Weg E."/>
            <person name="Wang J.Y."/>
            <person name="Gao Z.S."/>
        </authorList>
    </citation>
    <scope>NUCLEOTIDE SEQUENCE [LARGE SCALE GENOMIC DNA]</scope>
    <source>
        <tissue evidence="6">Leaves</tissue>
    </source>
</reference>
<keyword evidence="7" id="KW-1185">Reference proteome</keyword>
<dbReference type="Gene3D" id="1.20.5.4130">
    <property type="match status" value="1"/>
</dbReference>
<evidence type="ECO:0000313" key="7">
    <source>
        <dbReference type="Proteomes" id="UP000516437"/>
    </source>
</evidence>
<organism evidence="6 7">
    <name type="scientific">Morella rubra</name>
    <name type="common">Chinese bayberry</name>
    <dbReference type="NCBI Taxonomy" id="262757"/>
    <lineage>
        <taxon>Eukaryota</taxon>
        <taxon>Viridiplantae</taxon>
        <taxon>Streptophyta</taxon>
        <taxon>Embryophyta</taxon>
        <taxon>Tracheophyta</taxon>
        <taxon>Spermatophyta</taxon>
        <taxon>Magnoliopsida</taxon>
        <taxon>eudicotyledons</taxon>
        <taxon>Gunneridae</taxon>
        <taxon>Pentapetalae</taxon>
        <taxon>rosids</taxon>
        <taxon>fabids</taxon>
        <taxon>Fagales</taxon>
        <taxon>Myricaceae</taxon>
        <taxon>Morella</taxon>
    </lineage>
</organism>
<dbReference type="AlphaFoldDB" id="A0A6A1W9D6"/>
<dbReference type="PANTHER" id="PTHR19338">
    <property type="entry name" value="TRANSLOCASE OF INNER MITOCHONDRIAL MEMBRANE 13 HOMOLOG"/>
    <property type="match status" value="1"/>
</dbReference>
<protein>
    <submittedName>
        <fullName evidence="6">Disease resistance protein RPM1</fullName>
    </submittedName>
</protein>
<dbReference type="PANTHER" id="PTHR19338:SF32">
    <property type="entry name" value="OS06G0287500 PROTEIN"/>
    <property type="match status" value="1"/>
</dbReference>
<dbReference type="InterPro" id="IPR041118">
    <property type="entry name" value="Rx_N"/>
</dbReference>
<dbReference type="Pfam" id="PF18052">
    <property type="entry name" value="Rx_N"/>
    <property type="match status" value="1"/>
</dbReference>
<feature type="domain" description="Disease resistance R13L4/SHOC-2-like LRR" evidence="5">
    <location>
        <begin position="222"/>
        <end position="505"/>
    </location>
</feature>
<accession>A0A6A1W9D6</accession>
<dbReference type="CDD" id="cd14798">
    <property type="entry name" value="RX-CC_like"/>
    <property type="match status" value="1"/>
</dbReference>
<evidence type="ECO:0000259" key="5">
    <source>
        <dbReference type="Pfam" id="PF23598"/>
    </source>
</evidence>